<feature type="domain" description="Anaphase-promoting complex subunit 4-like WD40" evidence="6">
    <location>
        <begin position="328"/>
        <end position="375"/>
    </location>
</feature>
<evidence type="ECO:0000313" key="7">
    <source>
        <dbReference type="EMBL" id="EOR00531.1"/>
    </source>
</evidence>
<sequence length="412" mass="45907">MTPTPTPTRKRKAPPGPLYVVRSHEHSVTQVSLAPTAHHLVSGDDGGGVCITSLRTMRCVRQWAAHSDSVLTLQWLDNYTLLSHGRDNLVKVWSVSGACGDSDDNNDNNDSDDTYTPPPLTHEFHVNALNFCNVSACTVQTQTHAQTQAQTLWVAAPHLADSARIDVWELPSTKRVHRSIGVGEISHFHYPDGRGEAKTGLCMALEMYEYSQCRQHEQEQEHTPSLRLLAAYEDGSLVLFELGHSRWIQLWRVRLHNEAIMDLCVTSDKRYAYTVSVDRCVAKYDLRDGRDVQDVQRVPKVQHKQSTSEIPLATPLTHSYTTKSNGHSSISVRMDGRVLAVGCWNGSVELYSTKSMKLVGVLDMHRQSVSALTFSTVNSRDILDDGIIEAPLNALLVTGGRDERVAIYEIDL</sequence>
<gene>
    <name evidence="7" type="ORF">J056_000729</name>
</gene>
<dbReference type="RefSeq" id="XP_009268632.1">
    <property type="nucleotide sequence ID" value="XM_009270357.1"/>
</dbReference>
<keyword evidence="2" id="KW-0677">Repeat</keyword>
<evidence type="ECO:0000256" key="5">
    <source>
        <dbReference type="PROSITE-ProRule" id="PRU00221"/>
    </source>
</evidence>
<keyword evidence="1 5" id="KW-0853">WD repeat</keyword>
<dbReference type="OrthoDB" id="7668193at2759"/>
<comment type="similarity">
    <text evidence="3">Belongs to the WD repeat ASA1 family.</text>
</comment>
<dbReference type="KEGG" id="wic:J056_000729"/>
<dbReference type="SMART" id="SM00320">
    <property type="entry name" value="WD40"/>
    <property type="match status" value="5"/>
</dbReference>
<dbReference type="EMBL" id="KE007234">
    <property type="protein sequence ID" value="EOR00531.1"/>
    <property type="molecule type" value="Genomic_DNA"/>
</dbReference>
<dbReference type="STRING" id="1299270.R9AKE7"/>
<keyword evidence="8" id="KW-1185">Reference proteome</keyword>
<evidence type="ECO:0000256" key="4">
    <source>
        <dbReference type="ARBA" id="ARBA00040563"/>
    </source>
</evidence>
<dbReference type="Gene3D" id="2.130.10.10">
    <property type="entry name" value="YVTN repeat-like/Quinoprotein amine dehydrogenase"/>
    <property type="match status" value="2"/>
</dbReference>
<dbReference type="Proteomes" id="UP000014064">
    <property type="component" value="Unassembled WGS sequence"/>
</dbReference>
<dbReference type="Pfam" id="PF00400">
    <property type="entry name" value="WD40"/>
    <property type="match status" value="2"/>
</dbReference>
<dbReference type="SUPFAM" id="SSF50978">
    <property type="entry name" value="WD40 repeat-like"/>
    <property type="match status" value="1"/>
</dbReference>
<dbReference type="HOGENOM" id="CLU_041940_0_2_1"/>
<organism evidence="7 8">
    <name type="scientific">Wallemia ichthyophaga (strain EXF-994 / CBS 113033)</name>
    <dbReference type="NCBI Taxonomy" id="1299270"/>
    <lineage>
        <taxon>Eukaryota</taxon>
        <taxon>Fungi</taxon>
        <taxon>Dikarya</taxon>
        <taxon>Basidiomycota</taxon>
        <taxon>Wallemiomycotina</taxon>
        <taxon>Wallemiomycetes</taxon>
        <taxon>Wallemiales</taxon>
        <taxon>Wallemiaceae</taxon>
        <taxon>Wallemia</taxon>
    </lineage>
</organism>
<dbReference type="AlphaFoldDB" id="R9AKE7"/>
<dbReference type="eggNOG" id="KOG0322">
    <property type="taxonomic scope" value="Eukaryota"/>
</dbReference>
<evidence type="ECO:0000313" key="8">
    <source>
        <dbReference type="Proteomes" id="UP000014064"/>
    </source>
</evidence>
<dbReference type="InterPro" id="IPR024977">
    <property type="entry name" value="Apc4-like_WD40_dom"/>
</dbReference>
<evidence type="ECO:0000256" key="1">
    <source>
        <dbReference type="ARBA" id="ARBA00022574"/>
    </source>
</evidence>
<dbReference type="OMA" id="WHKEGVY"/>
<dbReference type="InterPro" id="IPR015943">
    <property type="entry name" value="WD40/YVTN_repeat-like_dom_sf"/>
</dbReference>
<evidence type="ECO:0000256" key="3">
    <source>
        <dbReference type="ARBA" id="ARBA00037931"/>
    </source>
</evidence>
<name>R9AKE7_WALI9</name>
<reference evidence="8" key="1">
    <citation type="journal article" date="2013" name="BMC Genomics">
        <title>Genome and transcriptome sequencing of the halophilic fungus Wallemia ichthyophaga: haloadaptations present and absent.</title>
        <authorList>
            <person name="Zajc J."/>
            <person name="Liu Y."/>
            <person name="Dai W."/>
            <person name="Yang Z."/>
            <person name="Hu J."/>
            <person name="Gostincar C."/>
            <person name="Gunde-Cimerman N."/>
        </authorList>
    </citation>
    <scope>NUCLEOTIDE SEQUENCE [LARGE SCALE GENOMIC DNA]</scope>
    <source>
        <strain evidence="8">EXF-994 / CBS 113033</strain>
    </source>
</reference>
<dbReference type="PROSITE" id="PS50082">
    <property type="entry name" value="WD_REPEATS_2"/>
    <property type="match status" value="1"/>
</dbReference>
<dbReference type="InterPro" id="IPR001680">
    <property type="entry name" value="WD40_rpt"/>
</dbReference>
<dbReference type="GeneID" id="20373681"/>
<dbReference type="PANTHER" id="PTHR19854:SF1">
    <property type="entry name" value="GUANINE NUCLEOTIDE-BINDING PROTEIN SUBUNIT BETA-LIKE PROTEIN 1"/>
    <property type="match status" value="1"/>
</dbReference>
<feature type="repeat" description="WD" evidence="5">
    <location>
        <begin position="63"/>
        <end position="96"/>
    </location>
</feature>
<proteinExistence type="inferred from homology"/>
<dbReference type="Pfam" id="PF12894">
    <property type="entry name" value="ANAPC4_WD40"/>
    <property type="match status" value="1"/>
</dbReference>
<protein>
    <recommendedName>
        <fullName evidence="4">ASTRA-associated protein 1</fullName>
    </recommendedName>
</protein>
<evidence type="ECO:0000256" key="2">
    <source>
        <dbReference type="ARBA" id="ARBA00022737"/>
    </source>
</evidence>
<accession>R9AKE7</accession>
<dbReference type="PANTHER" id="PTHR19854">
    <property type="entry name" value="TRANSDUCIN BETA-LIKE 3"/>
    <property type="match status" value="1"/>
</dbReference>
<evidence type="ECO:0000259" key="6">
    <source>
        <dbReference type="Pfam" id="PF12894"/>
    </source>
</evidence>
<dbReference type="InterPro" id="IPR036322">
    <property type="entry name" value="WD40_repeat_dom_sf"/>
</dbReference>